<proteinExistence type="predicted"/>
<accession>A0A1V3BZR3</accession>
<dbReference type="Proteomes" id="UP000189004">
    <property type="component" value="Unassembled WGS sequence"/>
</dbReference>
<gene>
    <name evidence="3" type="ORF">NOSIN_08775</name>
</gene>
<reference evidence="4" key="1">
    <citation type="submission" date="2016-08" db="EMBL/GenBank/DDBJ databases">
        <authorList>
            <person name="Tokovenko B."/>
            <person name="Kalinowski J."/>
        </authorList>
    </citation>
    <scope>NUCLEOTIDE SEQUENCE [LARGE SCALE GENOMIC DNA]</scope>
    <source>
        <strain evidence="4">UTMC102</strain>
    </source>
</reference>
<dbReference type="AlphaFoldDB" id="A0A1V3BZR3"/>
<feature type="transmembrane region" description="Helical" evidence="2">
    <location>
        <begin position="6"/>
        <end position="32"/>
    </location>
</feature>
<evidence type="ECO:0000256" key="2">
    <source>
        <dbReference type="SAM" id="Phobius"/>
    </source>
</evidence>
<keyword evidence="4" id="KW-1185">Reference proteome</keyword>
<dbReference type="RefSeq" id="WP_077690274.1">
    <property type="nucleotide sequence ID" value="NZ_MCOK01000001.1"/>
</dbReference>
<keyword evidence="2" id="KW-0472">Membrane</keyword>
<organism evidence="3 4">
    <name type="scientific">Nocardiopsis sinuspersici</name>
    <dbReference type="NCBI Taxonomy" id="501010"/>
    <lineage>
        <taxon>Bacteria</taxon>
        <taxon>Bacillati</taxon>
        <taxon>Actinomycetota</taxon>
        <taxon>Actinomycetes</taxon>
        <taxon>Streptosporangiales</taxon>
        <taxon>Nocardiopsidaceae</taxon>
        <taxon>Nocardiopsis</taxon>
    </lineage>
</organism>
<keyword evidence="2" id="KW-1133">Transmembrane helix</keyword>
<dbReference type="EMBL" id="MCOK01000001">
    <property type="protein sequence ID" value="OOC53883.1"/>
    <property type="molecule type" value="Genomic_DNA"/>
</dbReference>
<evidence type="ECO:0000313" key="4">
    <source>
        <dbReference type="Proteomes" id="UP000189004"/>
    </source>
</evidence>
<evidence type="ECO:0000256" key="1">
    <source>
        <dbReference type="SAM" id="MobiDB-lite"/>
    </source>
</evidence>
<sequence length="82" mass="8978">MTYMVATLVILVMVALGVFFVVTVASVAGAALDGHTRADRRSPSAAPGSQAVDAAEEELRLRYARGEIDREEFLQRKIDLER</sequence>
<protein>
    <submittedName>
        <fullName evidence="3">Response regulator</fullName>
    </submittedName>
</protein>
<feature type="region of interest" description="Disordered" evidence="1">
    <location>
        <begin position="34"/>
        <end position="53"/>
    </location>
</feature>
<dbReference type="OrthoDB" id="3748887at2"/>
<dbReference type="STRING" id="501010.NOSIN_08775"/>
<keyword evidence="2" id="KW-0812">Transmembrane</keyword>
<comment type="caution">
    <text evidence="3">The sequence shown here is derived from an EMBL/GenBank/DDBJ whole genome shotgun (WGS) entry which is preliminary data.</text>
</comment>
<name>A0A1V3BZR3_9ACTN</name>
<evidence type="ECO:0000313" key="3">
    <source>
        <dbReference type="EMBL" id="OOC53883.1"/>
    </source>
</evidence>